<accession>A0A8D8PTB9</accession>
<organism evidence="2">
    <name type="scientific">Cacopsylla melanoneura</name>
    <dbReference type="NCBI Taxonomy" id="428564"/>
    <lineage>
        <taxon>Eukaryota</taxon>
        <taxon>Metazoa</taxon>
        <taxon>Ecdysozoa</taxon>
        <taxon>Arthropoda</taxon>
        <taxon>Hexapoda</taxon>
        <taxon>Insecta</taxon>
        <taxon>Pterygota</taxon>
        <taxon>Neoptera</taxon>
        <taxon>Paraneoptera</taxon>
        <taxon>Hemiptera</taxon>
        <taxon>Sternorrhyncha</taxon>
        <taxon>Psylloidea</taxon>
        <taxon>Psyllidae</taxon>
        <taxon>Psyllinae</taxon>
        <taxon>Cacopsylla</taxon>
    </lineage>
</organism>
<feature type="compositionally biased region" description="Basic and acidic residues" evidence="1">
    <location>
        <begin position="10"/>
        <end position="19"/>
    </location>
</feature>
<evidence type="ECO:0000313" key="2">
    <source>
        <dbReference type="EMBL" id="CAG6613416.1"/>
    </source>
</evidence>
<proteinExistence type="predicted"/>
<evidence type="ECO:0000256" key="1">
    <source>
        <dbReference type="SAM" id="MobiDB-lite"/>
    </source>
</evidence>
<name>A0A8D8PTB9_9HEMI</name>
<feature type="region of interest" description="Disordered" evidence="1">
    <location>
        <begin position="1"/>
        <end position="36"/>
    </location>
</feature>
<dbReference type="EMBL" id="HBUF01027494">
    <property type="protein sequence ID" value="CAG6613416.1"/>
    <property type="molecule type" value="Transcribed_RNA"/>
</dbReference>
<feature type="compositionally biased region" description="Polar residues" evidence="1">
    <location>
        <begin position="27"/>
        <end position="36"/>
    </location>
</feature>
<reference evidence="2" key="1">
    <citation type="submission" date="2021-05" db="EMBL/GenBank/DDBJ databases">
        <authorList>
            <person name="Alioto T."/>
            <person name="Alioto T."/>
            <person name="Gomez Garrido J."/>
        </authorList>
    </citation>
    <scope>NUCLEOTIDE SEQUENCE</scope>
</reference>
<dbReference type="AlphaFoldDB" id="A0A8D8PTB9"/>
<protein>
    <submittedName>
        <fullName evidence="2">Uncharacterized protein</fullName>
    </submittedName>
</protein>
<sequence length="132" mass="15423">MKSPTSKARSTQEFETDGKRQRHNHHGTSNGKNLRDTWNSLTNMPLDEFPRCLYDPNWCCCKGFSQTSTLKDGGLSIDGIDETERSDRLWKERIAMLEKVRRPVCIHQEEYIDTATKCPEMTEKEKNCYVYK</sequence>